<name>A0ABN2NE49_9PSEU</name>
<dbReference type="PANTHER" id="PTHR35010">
    <property type="entry name" value="BLL4672 PROTEIN-RELATED"/>
    <property type="match status" value="1"/>
</dbReference>
<protein>
    <submittedName>
        <fullName evidence="2">Helix-turn-helix transcriptional regulator</fullName>
    </submittedName>
</protein>
<organism evidence="2 3">
    <name type="scientific">Pseudonocardia ailaonensis</name>
    <dbReference type="NCBI Taxonomy" id="367279"/>
    <lineage>
        <taxon>Bacteria</taxon>
        <taxon>Bacillati</taxon>
        <taxon>Actinomycetota</taxon>
        <taxon>Actinomycetes</taxon>
        <taxon>Pseudonocardiales</taxon>
        <taxon>Pseudonocardiaceae</taxon>
        <taxon>Pseudonocardia</taxon>
    </lineage>
</organism>
<proteinExistence type="predicted"/>
<evidence type="ECO:0000313" key="3">
    <source>
        <dbReference type="Proteomes" id="UP001500449"/>
    </source>
</evidence>
<keyword evidence="3" id="KW-1185">Reference proteome</keyword>
<dbReference type="Proteomes" id="UP001500449">
    <property type="component" value="Unassembled WGS sequence"/>
</dbReference>
<sequence length="296" mass="32225">MSRTLPERGPAGYRRDMDRGNALGEFLGARRALVSPATVGLPEDGTRRVPGLRREEVALLAGVSTDYYVRLEQGRERHPSQQVLEGLACALRLDEDAAAHLYRIGLPAQLAMAPVTTAVAAPLRQLLDQMHAVPAFVVGPGQDVLAANALAEVLYRAFARFDNLLRMIFLDPHAREFYADWDQAARVAVRNLRASTAVPDQRTEQIVGALTVRSPAFASLWARYEVRPRTQEDKHFHHPDIGEIRLHFEKLTIASAPGQHLSVYTAEPGSAAADGLALLTSLAADRVTNADVGSAG</sequence>
<feature type="domain" description="HTH cro/C1-type" evidence="1">
    <location>
        <begin position="26"/>
        <end position="98"/>
    </location>
</feature>
<dbReference type="Gene3D" id="1.10.260.40">
    <property type="entry name" value="lambda repressor-like DNA-binding domains"/>
    <property type="match status" value="1"/>
</dbReference>
<dbReference type="SMART" id="SM00530">
    <property type="entry name" value="HTH_XRE"/>
    <property type="match status" value="1"/>
</dbReference>
<dbReference type="Pfam" id="PF17765">
    <property type="entry name" value="MLTR_LBD"/>
    <property type="match status" value="1"/>
</dbReference>
<accession>A0ABN2NE49</accession>
<reference evidence="2 3" key="1">
    <citation type="journal article" date="2019" name="Int. J. Syst. Evol. Microbiol.">
        <title>The Global Catalogue of Microorganisms (GCM) 10K type strain sequencing project: providing services to taxonomists for standard genome sequencing and annotation.</title>
        <authorList>
            <consortium name="The Broad Institute Genomics Platform"/>
            <consortium name="The Broad Institute Genome Sequencing Center for Infectious Disease"/>
            <person name="Wu L."/>
            <person name="Ma J."/>
        </authorList>
    </citation>
    <scope>NUCLEOTIDE SEQUENCE [LARGE SCALE GENOMIC DNA]</scope>
    <source>
        <strain evidence="2 3">JCM 16009</strain>
    </source>
</reference>
<comment type="caution">
    <text evidence="2">The sequence shown here is derived from an EMBL/GenBank/DDBJ whole genome shotgun (WGS) entry which is preliminary data.</text>
</comment>
<evidence type="ECO:0000313" key="2">
    <source>
        <dbReference type="EMBL" id="GAA1859944.1"/>
    </source>
</evidence>
<dbReference type="Gene3D" id="3.30.450.180">
    <property type="match status" value="1"/>
</dbReference>
<gene>
    <name evidence="2" type="ORF">GCM10009836_45110</name>
</gene>
<dbReference type="EMBL" id="BAAAQK010000018">
    <property type="protein sequence ID" value="GAA1859944.1"/>
    <property type="molecule type" value="Genomic_DNA"/>
</dbReference>
<dbReference type="Pfam" id="PF13560">
    <property type="entry name" value="HTH_31"/>
    <property type="match status" value="1"/>
</dbReference>
<dbReference type="PANTHER" id="PTHR35010:SF2">
    <property type="entry name" value="BLL4672 PROTEIN"/>
    <property type="match status" value="1"/>
</dbReference>
<dbReference type="InterPro" id="IPR041413">
    <property type="entry name" value="MLTR_LBD"/>
</dbReference>
<dbReference type="InterPro" id="IPR001387">
    <property type="entry name" value="Cro/C1-type_HTH"/>
</dbReference>
<evidence type="ECO:0000259" key="1">
    <source>
        <dbReference type="SMART" id="SM00530"/>
    </source>
</evidence>
<dbReference type="CDD" id="cd00093">
    <property type="entry name" value="HTH_XRE"/>
    <property type="match status" value="1"/>
</dbReference>
<dbReference type="SUPFAM" id="SSF47413">
    <property type="entry name" value="lambda repressor-like DNA-binding domains"/>
    <property type="match status" value="1"/>
</dbReference>
<dbReference type="InterPro" id="IPR010982">
    <property type="entry name" value="Lambda_DNA-bd_dom_sf"/>
</dbReference>